<dbReference type="GO" id="GO:0003676">
    <property type="term" value="F:nucleic acid binding"/>
    <property type="evidence" value="ECO:0007669"/>
    <property type="project" value="InterPro"/>
</dbReference>
<dbReference type="NCBIfam" id="NF033516">
    <property type="entry name" value="transpos_IS3"/>
    <property type="match status" value="1"/>
</dbReference>
<dbReference type="EMBL" id="RJVA01000014">
    <property type="protein sequence ID" value="ROQ90775.1"/>
    <property type="molecule type" value="Genomic_DNA"/>
</dbReference>
<name>A0A3N1UHN2_9BACT</name>
<dbReference type="InterPro" id="IPR012337">
    <property type="entry name" value="RNaseH-like_sf"/>
</dbReference>
<dbReference type="Proteomes" id="UP000276223">
    <property type="component" value="Unassembled WGS sequence"/>
</dbReference>
<gene>
    <name evidence="2" type="ORF">EDC27_2668</name>
</gene>
<dbReference type="Pfam" id="PF13683">
    <property type="entry name" value="rve_3"/>
    <property type="match status" value="1"/>
</dbReference>
<dbReference type="OrthoDB" id="9766656at2"/>
<dbReference type="GO" id="GO:0015074">
    <property type="term" value="P:DNA integration"/>
    <property type="evidence" value="ECO:0007669"/>
    <property type="project" value="InterPro"/>
</dbReference>
<dbReference type="InterPro" id="IPR050900">
    <property type="entry name" value="Transposase_IS3/IS150/IS904"/>
</dbReference>
<dbReference type="PROSITE" id="PS50994">
    <property type="entry name" value="INTEGRASE"/>
    <property type="match status" value="1"/>
</dbReference>
<dbReference type="InterPro" id="IPR036397">
    <property type="entry name" value="RNaseH_sf"/>
</dbReference>
<dbReference type="Pfam" id="PF13276">
    <property type="entry name" value="HTH_21"/>
    <property type="match status" value="1"/>
</dbReference>
<dbReference type="InterPro" id="IPR001584">
    <property type="entry name" value="Integrase_cat-core"/>
</dbReference>
<sequence length="257" mass="30168">MGVCWSTVHCKPRRRKRAGVDRQVEQAIYQLIQRYPRYGFGRITVMLRRLTGLNVNKKKTQRIMQRNGWTLSQRRRGMRPRVQKKPSVAEGPHERWATDMTHFFCSDSGWCHVVAVIDCWNREIVGYRISRRQNAKVAEGLLKDALICRFGHNKAASQGLALRSDNGLVFTSKRYLKLLRAWGLRPEYITPYSPQKNGMIERFMRTPKEECIWLNLFSSFDEAKAIIEGWIREDNTERPHQELGYMSPVEYRHKLAA</sequence>
<protein>
    <submittedName>
        <fullName evidence="2">Putative transposase</fullName>
    </submittedName>
</protein>
<reference evidence="2 3" key="1">
    <citation type="submission" date="2018-11" db="EMBL/GenBank/DDBJ databases">
        <title>Genomic Encyclopedia of Type Strains, Phase IV (KMG-IV): sequencing the most valuable type-strain genomes for metagenomic binning, comparative biology and taxonomic classification.</title>
        <authorList>
            <person name="Goeker M."/>
        </authorList>
    </citation>
    <scope>NUCLEOTIDE SEQUENCE [LARGE SCALE GENOMIC DNA]</scope>
    <source>
        <strain evidence="2 3">DSM 22027</strain>
    </source>
</reference>
<dbReference type="Gene3D" id="3.30.420.10">
    <property type="entry name" value="Ribonuclease H-like superfamily/Ribonuclease H"/>
    <property type="match status" value="1"/>
</dbReference>
<evidence type="ECO:0000313" key="2">
    <source>
        <dbReference type="EMBL" id="ROQ90775.1"/>
    </source>
</evidence>
<dbReference type="AlphaFoldDB" id="A0A3N1UHN2"/>
<dbReference type="InterPro" id="IPR025948">
    <property type="entry name" value="HTH-like_dom"/>
</dbReference>
<comment type="caution">
    <text evidence="2">The sequence shown here is derived from an EMBL/GenBank/DDBJ whole genome shotgun (WGS) entry which is preliminary data.</text>
</comment>
<evidence type="ECO:0000313" key="3">
    <source>
        <dbReference type="Proteomes" id="UP000276223"/>
    </source>
</evidence>
<dbReference type="PANTHER" id="PTHR46889:SF4">
    <property type="entry name" value="TRANSPOSASE INSO FOR INSERTION SEQUENCE ELEMENT IS911B-RELATED"/>
    <property type="match status" value="1"/>
</dbReference>
<organism evidence="2 3">
    <name type="scientific">Desulfosoma caldarium</name>
    <dbReference type="NCBI Taxonomy" id="610254"/>
    <lineage>
        <taxon>Bacteria</taxon>
        <taxon>Pseudomonadati</taxon>
        <taxon>Thermodesulfobacteriota</taxon>
        <taxon>Syntrophobacteria</taxon>
        <taxon>Syntrophobacterales</taxon>
        <taxon>Syntrophobacteraceae</taxon>
        <taxon>Desulfosoma</taxon>
    </lineage>
</organism>
<dbReference type="SUPFAM" id="SSF53098">
    <property type="entry name" value="Ribonuclease H-like"/>
    <property type="match status" value="1"/>
</dbReference>
<accession>A0A3N1UHN2</accession>
<keyword evidence="3" id="KW-1185">Reference proteome</keyword>
<proteinExistence type="predicted"/>
<dbReference type="RefSeq" id="WP_123291120.1">
    <property type="nucleotide sequence ID" value="NZ_RJVA01000014.1"/>
</dbReference>
<dbReference type="InterPro" id="IPR048020">
    <property type="entry name" value="Transpos_IS3"/>
</dbReference>
<evidence type="ECO:0000259" key="1">
    <source>
        <dbReference type="PROSITE" id="PS50994"/>
    </source>
</evidence>
<dbReference type="PANTHER" id="PTHR46889">
    <property type="entry name" value="TRANSPOSASE INSF FOR INSERTION SEQUENCE IS3B-RELATED"/>
    <property type="match status" value="1"/>
</dbReference>
<feature type="domain" description="Integrase catalytic" evidence="1">
    <location>
        <begin position="88"/>
        <end position="256"/>
    </location>
</feature>